<protein>
    <recommendedName>
        <fullName evidence="1">UspA domain-containing protein</fullName>
    </recommendedName>
</protein>
<accession>A0A267FZ70</accession>
<dbReference type="Pfam" id="PF00582">
    <property type="entry name" value="Usp"/>
    <property type="match status" value="1"/>
</dbReference>
<proteinExistence type="predicted"/>
<dbReference type="STRING" id="282301.A0A267FZ70"/>
<dbReference type="AlphaFoldDB" id="A0A267FZ70"/>
<comment type="caution">
    <text evidence="2">The sequence shown here is derived from an EMBL/GenBank/DDBJ whole genome shotgun (WGS) entry which is preliminary data.</text>
</comment>
<dbReference type="PRINTS" id="PR01438">
    <property type="entry name" value="UNVRSLSTRESS"/>
</dbReference>
<dbReference type="PANTHER" id="PTHR46989">
    <property type="entry name" value="USP DOMAIN-CONTAINING PROTEIN"/>
    <property type="match status" value="1"/>
</dbReference>
<sequence>MESNRPINGRVVLIAIDGSRHSERALRWYAEKLHRPDDAVVLVNVTEPPELALGFGMAGMAVAENYTAAINRAMSEARQLAEVTRNICVELGICSPDLERDRNNLRFLERLGRSAGPVIAAVAEEESVDLIVIGSRGSGLVRRTVLGSVSDYVLHHSHKPMVVVPPPTQEQN</sequence>
<dbReference type="Proteomes" id="UP000215902">
    <property type="component" value="Unassembled WGS sequence"/>
</dbReference>
<name>A0A267FZ70_9PLAT</name>
<evidence type="ECO:0000313" key="3">
    <source>
        <dbReference type="Proteomes" id="UP000215902"/>
    </source>
</evidence>
<dbReference type="InterPro" id="IPR014729">
    <property type="entry name" value="Rossmann-like_a/b/a_fold"/>
</dbReference>
<gene>
    <name evidence="2" type="ORF">BOX15_Mlig032496g1</name>
</gene>
<dbReference type="InterPro" id="IPR006015">
    <property type="entry name" value="Universal_stress_UspA"/>
</dbReference>
<dbReference type="SUPFAM" id="SSF52402">
    <property type="entry name" value="Adenine nucleotide alpha hydrolases-like"/>
    <property type="match status" value="1"/>
</dbReference>
<keyword evidence="3" id="KW-1185">Reference proteome</keyword>
<dbReference type="EMBL" id="NIVC01000696">
    <property type="protein sequence ID" value="PAA78272.1"/>
    <property type="molecule type" value="Genomic_DNA"/>
</dbReference>
<dbReference type="PANTHER" id="PTHR46989:SF3">
    <property type="entry name" value="USPA DOMAIN-CONTAINING PROTEIN"/>
    <property type="match status" value="1"/>
</dbReference>
<dbReference type="CDD" id="cd23659">
    <property type="entry name" value="USP_At3g01520-like"/>
    <property type="match status" value="1"/>
</dbReference>
<feature type="domain" description="UspA" evidence="1">
    <location>
        <begin position="11"/>
        <end position="165"/>
    </location>
</feature>
<dbReference type="Gene3D" id="3.40.50.620">
    <property type="entry name" value="HUPs"/>
    <property type="match status" value="1"/>
</dbReference>
<organism evidence="2 3">
    <name type="scientific">Macrostomum lignano</name>
    <dbReference type="NCBI Taxonomy" id="282301"/>
    <lineage>
        <taxon>Eukaryota</taxon>
        <taxon>Metazoa</taxon>
        <taxon>Spiralia</taxon>
        <taxon>Lophotrochozoa</taxon>
        <taxon>Platyhelminthes</taxon>
        <taxon>Rhabditophora</taxon>
        <taxon>Macrostomorpha</taxon>
        <taxon>Macrostomida</taxon>
        <taxon>Macrostomidae</taxon>
        <taxon>Macrostomum</taxon>
    </lineage>
</organism>
<dbReference type="OrthoDB" id="843225at2759"/>
<evidence type="ECO:0000313" key="2">
    <source>
        <dbReference type="EMBL" id="PAA78272.1"/>
    </source>
</evidence>
<reference evidence="2 3" key="1">
    <citation type="submission" date="2017-06" db="EMBL/GenBank/DDBJ databases">
        <title>A platform for efficient transgenesis in Macrostomum lignano, a flatworm model organism for stem cell research.</title>
        <authorList>
            <person name="Berezikov E."/>
        </authorList>
    </citation>
    <scope>NUCLEOTIDE SEQUENCE [LARGE SCALE GENOMIC DNA]</scope>
    <source>
        <strain evidence="2">DV1</strain>
        <tissue evidence="2">Whole organism</tissue>
    </source>
</reference>
<evidence type="ECO:0000259" key="1">
    <source>
        <dbReference type="Pfam" id="PF00582"/>
    </source>
</evidence>
<dbReference type="InterPro" id="IPR006016">
    <property type="entry name" value="UspA"/>
</dbReference>